<feature type="domain" description="Protein kinase" evidence="1">
    <location>
        <begin position="163"/>
        <end position="437"/>
    </location>
</feature>
<dbReference type="PANTHER" id="PTHR44329:SF214">
    <property type="entry name" value="PROTEIN KINASE DOMAIN-CONTAINING PROTEIN"/>
    <property type="match status" value="1"/>
</dbReference>
<dbReference type="CDD" id="cd00180">
    <property type="entry name" value="PKc"/>
    <property type="match status" value="1"/>
</dbReference>
<dbReference type="STRING" id="1810919.A0A3D8SEJ6"/>
<accession>A0A3D8SEJ6</accession>
<keyword evidence="3" id="KW-1185">Reference proteome</keyword>
<dbReference type="InterPro" id="IPR051681">
    <property type="entry name" value="Ser/Thr_Kinases-Pseudokinases"/>
</dbReference>
<sequence>MAQVACRLTREKLYRLAKDPDDNYFPRSAILSVFNTDDCLRQVYLCGCDFCRQDFRVDSPVNPDNRHQTFYREELLDRYATVYALLICSYRAGLIRSFQKHRKYLNGSDFFTRDSLRFLIDERVEGESIIDDILHNQYRFQLRAIDRSREPITLDRLEFLPIRQDREQKGRGSFGQVYGFEFAYEEYRGEKMRHISRFARKIFQRDTAGLDEWFNLLHFDELKHPHLMSALAAFWHRDQFSIVFEEAEQTLDTYLKSDGGLAQELWSQLQGLADGLAFLHGSCGSIIAYHGDLKPANILIVRGVMKIADFGLLQVRYTSSVANPLESWPSSDINASTRPYAGPSGKKPSMDVWSFGAILSEIAAFDLEGKSGLQRYRKSRLDDSQEEADGFHNYGFHHAGFLKKSVTETITALQELVRNSQQQQNNVLVSPFQQRFFRQRFFELIRGMLSDGHAYCPTSEHVADELKEIHRQAGLQPQGFSPRGDIWDDVKYERVPNSPSRSNCRLCARLLEPPSSPKCGLLLHDGNEGRSLLVQCVLYNYRDVNIYIIQEPFMRLYRELPSFDPEYTDRNSERPSLKATLHQCDGRRYAFEFNDLSDLLTLQAAMTKQYVFNLYAYLTSYRTFPLPHRRPERRSAVELERAVVQLWSEKPLRDDQILWPGTLRIANPRMHIAIICKDKSKLLLIKGIRDTTFHLNRLT</sequence>
<organism evidence="2 3">
    <name type="scientific">Aspergillus mulundensis</name>
    <dbReference type="NCBI Taxonomy" id="1810919"/>
    <lineage>
        <taxon>Eukaryota</taxon>
        <taxon>Fungi</taxon>
        <taxon>Dikarya</taxon>
        <taxon>Ascomycota</taxon>
        <taxon>Pezizomycotina</taxon>
        <taxon>Eurotiomycetes</taxon>
        <taxon>Eurotiomycetidae</taxon>
        <taxon>Eurotiales</taxon>
        <taxon>Aspergillaceae</taxon>
        <taxon>Aspergillus</taxon>
        <taxon>Aspergillus subgen. Nidulantes</taxon>
    </lineage>
</organism>
<dbReference type="SUPFAM" id="SSF56112">
    <property type="entry name" value="Protein kinase-like (PK-like)"/>
    <property type="match status" value="1"/>
</dbReference>
<dbReference type="Pfam" id="PF00069">
    <property type="entry name" value="Pkinase"/>
    <property type="match status" value="1"/>
</dbReference>
<reference evidence="2 3" key="1">
    <citation type="journal article" date="2018" name="IMA Fungus">
        <title>IMA Genome-F 9: Draft genome sequence of Annulohypoxylon stygium, Aspergillus mulundensis, Berkeleyomyces basicola (syn. Thielaviopsis basicola), Ceratocystis smalleyi, two Cercospora beticola strains, Coleophoma cylindrospora, Fusarium fracticaudum, Phialophora cf. hyalina, and Morchella septimelata.</title>
        <authorList>
            <person name="Wingfield B.D."/>
            <person name="Bills G.F."/>
            <person name="Dong Y."/>
            <person name="Huang W."/>
            <person name="Nel W.J."/>
            <person name="Swalarsk-Parry B.S."/>
            <person name="Vaghefi N."/>
            <person name="Wilken P.M."/>
            <person name="An Z."/>
            <person name="de Beer Z.W."/>
            <person name="De Vos L."/>
            <person name="Chen L."/>
            <person name="Duong T.A."/>
            <person name="Gao Y."/>
            <person name="Hammerbacher A."/>
            <person name="Kikkert J.R."/>
            <person name="Li Y."/>
            <person name="Li H."/>
            <person name="Li K."/>
            <person name="Li Q."/>
            <person name="Liu X."/>
            <person name="Ma X."/>
            <person name="Naidoo K."/>
            <person name="Pethybridge S.J."/>
            <person name="Sun J."/>
            <person name="Steenkamp E.T."/>
            <person name="van der Nest M.A."/>
            <person name="van Wyk S."/>
            <person name="Wingfield M.J."/>
            <person name="Xiong C."/>
            <person name="Yue Q."/>
            <person name="Zhang X."/>
        </authorList>
    </citation>
    <scope>NUCLEOTIDE SEQUENCE [LARGE SCALE GENOMIC DNA]</scope>
    <source>
        <strain evidence="2 3">DSM 5745</strain>
    </source>
</reference>
<dbReference type="GeneID" id="38114884"/>
<proteinExistence type="predicted"/>
<dbReference type="GO" id="GO:0004674">
    <property type="term" value="F:protein serine/threonine kinase activity"/>
    <property type="evidence" value="ECO:0007669"/>
    <property type="project" value="TreeGrafter"/>
</dbReference>
<evidence type="ECO:0000259" key="1">
    <source>
        <dbReference type="PROSITE" id="PS50011"/>
    </source>
</evidence>
<dbReference type="SMART" id="SM00220">
    <property type="entry name" value="S_TKc"/>
    <property type="match status" value="1"/>
</dbReference>
<protein>
    <recommendedName>
        <fullName evidence="1">Protein kinase domain-containing protein</fullName>
    </recommendedName>
</protein>
<dbReference type="EMBL" id="PVWQ01000004">
    <property type="protein sequence ID" value="RDW84188.1"/>
    <property type="molecule type" value="Genomic_DNA"/>
</dbReference>
<evidence type="ECO:0000313" key="3">
    <source>
        <dbReference type="Proteomes" id="UP000256690"/>
    </source>
</evidence>
<dbReference type="InterPro" id="IPR000719">
    <property type="entry name" value="Prot_kinase_dom"/>
</dbReference>
<comment type="caution">
    <text evidence="2">The sequence shown here is derived from an EMBL/GenBank/DDBJ whole genome shotgun (WGS) entry which is preliminary data.</text>
</comment>
<dbReference type="AlphaFoldDB" id="A0A3D8SEJ6"/>
<dbReference type="OrthoDB" id="5986190at2759"/>
<dbReference type="PROSITE" id="PS50011">
    <property type="entry name" value="PROTEIN_KINASE_DOM"/>
    <property type="match status" value="1"/>
</dbReference>
<dbReference type="PANTHER" id="PTHR44329">
    <property type="entry name" value="SERINE/THREONINE-PROTEIN KINASE TNNI3K-RELATED"/>
    <property type="match status" value="1"/>
</dbReference>
<dbReference type="GO" id="GO:0005524">
    <property type="term" value="F:ATP binding"/>
    <property type="evidence" value="ECO:0007669"/>
    <property type="project" value="InterPro"/>
</dbReference>
<dbReference type="Gene3D" id="1.10.510.10">
    <property type="entry name" value="Transferase(Phosphotransferase) domain 1"/>
    <property type="match status" value="1"/>
</dbReference>
<dbReference type="InterPro" id="IPR011009">
    <property type="entry name" value="Kinase-like_dom_sf"/>
</dbReference>
<dbReference type="Proteomes" id="UP000256690">
    <property type="component" value="Unassembled WGS sequence"/>
</dbReference>
<evidence type="ECO:0000313" key="2">
    <source>
        <dbReference type="EMBL" id="RDW84188.1"/>
    </source>
</evidence>
<gene>
    <name evidence="2" type="ORF">DSM5745_04514</name>
</gene>
<dbReference type="RefSeq" id="XP_026605526.1">
    <property type="nucleotide sequence ID" value="XM_026746530.1"/>
</dbReference>
<name>A0A3D8SEJ6_9EURO</name>